<keyword evidence="1" id="KW-0812">Transmembrane</keyword>
<dbReference type="AlphaFoldDB" id="A0A2H0DZ77"/>
<protein>
    <recommendedName>
        <fullName evidence="5">Cytochrome C biogenesis protein transmembrane domain-containing protein</fullName>
    </recommendedName>
</protein>
<comment type="caution">
    <text evidence="3">The sequence shown here is derived from an EMBL/GenBank/DDBJ whole genome shotgun (WGS) entry which is preliminary data.</text>
</comment>
<feature type="transmembrane region" description="Helical" evidence="1">
    <location>
        <begin position="145"/>
        <end position="168"/>
    </location>
</feature>
<keyword evidence="1" id="KW-1133">Transmembrane helix</keyword>
<feature type="transmembrane region" description="Helical" evidence="1">
    <location>
        <begin position="113"/>
        <end position="133"/>
    </location>
</feature>
<keyword evidence="2" id="KW-0732">Signal</keyword>
<sequence>MKKYFLLTLTLFAYPAMSQAHCPLCTIGVGALAVFAASIGVPSVVVATFIGGFAMALGLWLKGMLKKKYIPFQDDVVTVLIYASTVLPLIPMLREYKPLYVSFLGEYGTTYTVDVYLIGVLFGAVAVIIASPLSNVLKKMNNKRIVPFQGMIITFLLLTITSVLLMLAI</sequence>
<dbReference type="Proteomes" id="UP000231143">
    <property type="component" value="Unassembled WGS sequence"/>
</dbReference>
<evidence type="ECO:0000256" key="1">
    <source>
        <dbReference type="SAM" id="Phobius"/>
    </source>
</evidence>
<feature type="transmembrane region" description="Helical" evidence="1">
    <location>
        <begin position="72"/>
        <end position="93"/>
    </location>
</feature>
<gene>
    <name evidence="3" type="ORF">COW81_01060</name>
</gene>
<feature type="chain" id="PRO_5013587473" description="Cytochrome C biogenesis protein transmembrane domain-containing protein" evidence="2">
    <location>
        <begin position="21"/>
        <end position="169"/>
    </location>
</feature>
<proteinExistence type="predicted"/>
<evidence type="ECO:0000313" key="3">
    <source>
        <dbReference type="EMBL" id="PIP87291.1"/>
    </source>
</evidence>
<name>A0A2H0DZ77_9BACT</name>
<dbReference type="EMBL" id="PCTT01000013">
    <property type="protein sequence ID" value="PIP87291.1"/>
    <property type="molecule type" value="Genomic_DNA"/>
</dbReference>
<keyword evidence="1" id="KW-0472">Membrane</keyword>
<feature type="transmembrane region" description="Helical" evidence="1">
    <location>
        <begin position="34"/>
        <end position="60"/>
    </location>
</feature>
<reference evidence="3 4" key="1">
    <citation type="submission" date="2017-09" db="EMBL/GenBank/DDBJ databases">
        <title>Depth-based differentiation of microbial function through sediment-hosted aquifers and enrichment of novel symbionts in the deep terrestrial subsurface.</title>
        <authorList>
            <person name="Probst A.J."/>
            <person name="Ladd B."/>
            <person name="Jarett J.K."/>
            <person name="Geller-Mcgrath D.E."/>
            <person name="Sieber C.M."/>
            <person name="Emerson J.B."/>
            <person name="Anantharaman K."/>
            <person name="Thomas B.C."/>
            <person name="Malmstrom R."/>
            <person name="Stieglmeier M."/>
            <person name="Klingl A."/>
            <person name="Woyke T."/>
            <person name="Ryan C.M."/>
            <person name="Banfield J.F."/>
        </authorList>
    </citation>
    <scope>NUCLEOTIDE SEQUENCE [LARGE SCALE GENOMIC DNA]</scope>
    <source>
        <strain evidence="3">CG22_combo_CG10-13_8_21_14_all_36_13</strain>
    </source>
</reference>
<organism evidence="3 4">
    <name type="scientific">Candidatus Campbellbacteria bacterium CG22_combo_CG10-13_8_21_14_all_36_13</name>
    <dbReference type="NCBI Taxonomy" id="1974529"/>
    <lineage>
        <taxon>Bacteria</taxon>
        <taxon>Candidatus Campbelliibacteriota</taxon>
    </lineage>
</organism>
<accession>A0A2H0DZ77</accession>
<feature type="signal peptide" evidence="2">
    <location>
        <begin position="1"/>
        <end position="20"/>
    </location>
</feature>
<evidence type="ECO:0000256" key="2">
    <source>
        <dbReference type="SAM" id="SignalP"/>
    </source>
</evidence>
<evidence type="ECO:0000313" key="4">
    <source>
        <dbReference type="Proteomes" id="UP000231143"/>
    </source>
</evidence>
<evidence type="ECO:0008006" key="5">
    <source>
        <dbReference type="Google" id="ProtNLM"/>
    </source>
</evidence>